<feature type="domain" description="Calcium uniporter protein C-terminal" evidence="17">
    <location>
        <begin position="123"/>
        <end position="258"/>
    </location>
</feature>
<reference evidence="18" key="1">
    <citation type="submission" date="2017-08" db="EMBL/GenBank/DDBJ databases">
        <authorList>
            <person name="Polle J.E."/>
            <person name="Barry K."/>
            <person name="Cushman J."/>
            <person name="Schmutz J."/>
            <person name="Tran D."/>
            <person name="Hathwaick L.T."/>
            <person name="Yim W.C."/>
            <person name="Jenkins J."/>
            <person name="Mckie-Krisberg Z.M."/>
            <person name="Prochnik S."/>
            <person name="Lindquist E."/>
            <person name="Dockter R.B."/>
            <person name="Adam C."/>
            <person name="Molina H."/>
            <person name="Bunkerborg J."/>
            <person name="Jin E."/>
            <person name="Buchheim M."/>
            <person name="Magnuson J."/>
        </authorList>
    </citation>
    <scope>NUCLEOTIDE SEQUENCE</scope>
    <source>
        <strain evidence="18">CCAP 19/18</strain>
    </source>
</reference>
<evidence type="ECO:0000256" key="8">
    <source>
        <dbReference type="ARBA" id="ARBA00022837"/>
    </source>
</evidence>
<evidence type="ECO:0000256" key="7">
    <source>
        <dbReference type="ARBA" id="ARBA00022792"/>
    </source>
</evidence>
<evidence type="ECO:0000256" key="12">
    <source>
        <dbReference type="ARBA" id="ARBA00023136"/>
    </source>
</evidence>
<feature type="coiled-coil region" evidence="15">
    <location>
        <begin position="192"/>
        <end position="222"/>
    </location>
</feature>
<evidence type="ECO:0000256" key="13">
    <source>
        <dbReference type="ARBA" id="ARBA00023303"/>
    </source>
</evidence>
<evidence type="ECO:0000256" key="5">
    <source>
        <dbReference type="ARBA" id="ARBA00022673"/>
    </source>
</evidence>
<keyword evidence="3" id="KW-0813">Transport</keyword>
<evidence type="ECO:0000256" key="4">
    <source>
        <dbReference type="ARBA" id="ARBA00022568"/>
    </source>
</evidence>
<evidence type="ECO:0000256" key="15">
    <source>
        <dbReference type="SAM" id="Coils"/>
    </source>
</evidence>
<keyword evidence="6 16" id="KW-0812">Transmembrane</keyword>
<comment type="similarity">
    <text evidence="2">Belongs to the MCU (TC 1.A.77) family.</text>
</comment>
<feature type="transmembrane region" description="Helical" evidence="16">
    <location>
        <begin position="226"/>
        <end position="248"/>
    </location>
</feature>
<evidence type="ECO:0000259" key="17">
    <source>
        <dbReference type="Pfam" id="PF04678"/>
    </source>
</evidence>
<keyword evidence="15" id="KW-0175">Coiled coil</keyword>
<protein>
    <recommendedName>
        <fullName evidence="17">Calcium uniporter protein C-terminal domain-containing protein</fullName>
    </recommendedName>
</protein>
<evidence type="ECO:0000256" key="11">
    <source>
        <dbReference type="ARBA" id="ARBA00023128"/>
    </source>
</evidence>
<dbReference type="InterPro" id="IPR039055">
    <property type="entry name" value="MCU_fam"/>
</dbReference>
<dbReference type="Proteomes" id="UP000815325">
    <property type="component" value="Unassembled WGS sequence"/>
</dbReference>
<name>A0ABQ7GIR5_DUNSA</name>
<evidence type="ECO:0000256" key="14">
    <source>
        <dbReference type="ARBA" id="ARBA00036634"/>
    </source>
</evidence>
<dbReference type="PANTHER" id="PTHR13462:SF10">
    <property type="entry name" value="CALCIUM UNIPORTER PROTEIN, MITOCHONDRIAL"/>
    <property type="match status" value="1"/>
</dbReference>
<gene>
    <name evidence="18" type="ORF">DUNSADRAFT_8766</name>
</gene>
<dbReference type="EMBL" id="MU069751">
    <property type="protein sequence ID" value="KAF5834515.1"/>
    <property type="molecule type" value="Genomic_DNA"/>
</dbReference>
<evidence type="ECO:0000256" key="3">
    <source>
        <dbReference type="ARBA" id="ARBA00022448"/>
    </source>
</evidence>
<keyword evidence="13" id="KW-0407">Ion channel</keyword>
<sequence length="334" mass="36901">MRCSPSLLLQAIRYAARSPAHPGLIDSLQRQSRATIACKSGVTLEQAVTSGQNPCAWGSLSSPPRSLIPFLPSFLPSSSVLALQQQVRGLNTSSPFQQQSVSVELASNVLEQSNVLALREELELLSKGTNVISFSDFARLASSTGCSRTGEEAAALCAHLQKACVVLRHQDSVYLRPEEIAEAVMMMMPRNKQDAEQRLSQVEAELKDLENVHSQLEQAAQRRTNFMLSLGLVVLVTQFIAFFYLTWWELSWDVMEPIGEYEQWLWDVPLSRVQCSGLTGGLFFLTSGFKAHNYGRRHASRVPWKCCASFCCRECLGGQDHYCSSNADSGVGCT</sequence>
<keyword evidence="7" id="KW-0999">Mitochondrion inner membrane</keyword>
<keyword evidence="11" id="KW-0496">Mitochondrion</keyword>
<evidence type="ECO:0000256" key="9">
    <source>
        <dbReference type="ARBA" id="ARBA00022989"/>
    </source>
</evidence>
<proteinExistence type="inferred from homology"/>
<evidence type="ECO:0000256" key="10">
    <source>
        <dbReference type="ARBA" id="ARBA00023065"/>
    </source>
</evidence>
<evidence type="ECO:0000256" key="6">
    <source>
        <dbReference type="ARBA" id="ARBA00022692"/>
    </source>
</evidence>
<keyword evidence="19" id="KW-1185">Reference proteome</keyword>
<comment type="subcellular location">
    <subcellularLocation>
        <location evidence="1">Mitochondrion inner membrane</location>
        <topology evidence="1">Multi-pass membrane protein</topology>
    </subcellularLocation>
</comment>
<evidence type="ECO:0000256" key="1">
    <source>
        <dbReference type="ARBA" id="ARBA00004448"/>
    </source>
</evidence>
<accession>A0ABQ7GIR5</accession>
<dbReference type="PANTHER" id="PTHR13462">
    <property type="entry name" value="CALCIUM UNIPORTER PROTEIN, MITOCHONDRIAL"/>
    <property type="match status" value="1"/>
</dbReference>
<dbReference type="Pfam" id="PF04678">
    <property type="entry name" value="MCU"/>
    <property type="match status" value="1"/>
</dbReference>
<evidence type="ECO:0000256" key="2">
    <source>
        <dbReference type="ARBA" id="ARBA00005653"/>
    </source>
</evidence>
<keyword evidence="5" id="KW-0107">Calcium channel</keyword>
<organism evidence="18 19">
    <name type="scientific">Dunaliella salina</name>
    <name type="common">Green alga</name>
    <name type="synonym">Protococcus salinus</name>
    <dbReference type="NCBI Taxonomy" id="3046"/>
    <lineage>
        <taxon>Eukaryota</taxon>
        <taxon>Viridiplantae</taxon>
        <taxon>Chlorophyta</taxon>
        <taxon>core chlorophytes</taxon>
        <taxon>Chlorophyceae</taxon>
        <taxon>CS clade</taxon>
        <taxon>Chlamydomonadales</taxon>
        <taxon>Dunaliellaceae</taxon>
        <taxon>Dunaliella</taxon>
    </lineage>
</organism>
<evidence type="ECO:0000313" key="18">
    <source>
        <dbReference type="EMBL" id="KAF5834515.1"/>
    </source>
</evidence>
<dbReference type="InterPro" id="IPR006769">
    <property type="entry name" value="MCU_C"/>
</dbReference>
<evidence type="ECO:0000313" key="19">
    <source>
        <dbReference type="Proteomes" id="UP000815325"/>
    </source>
</evidence>
<keyword evidence="8" id="KW-0106">Calcium</keyword>
<evidence type="ECO:0000256" key="16">
    <source>
        <dbReference type="SAM" id="Phobius"/>
    </source>
</evidence>
<keyword evidence="9 16" id="KW-1133">Transmembrane helix</keyword>
<comment type="catalytic activity">
    <reaction evidence="14">
        <text>Ca(2+)(in) = Ca(2+)(out)</text>
        <dbReference type="Rhea" id="RHEA:29671"/>
        <dbReference type="ChEBI" id="CHEBI:29108"/>
    </reaction>
</comment>
<keyword evidence="12 16" id="KW-0472">Membrane</keyword>
<keyword evidence="10" id="KW-0406">Ion transport</keyword>
<keyword evidence="4" id="KW-0109">Calcium transport</keyword>
<comment type="caution">
    <text evidence="18">The sequence shown here is derived from an EMBL/GenBank/DDBJ whole genome shotgun (WGS) entry which is preliminary data.</text>
</comment>